<dbReference type="Gene3D" id="2.60.40.10">
    <property type="entry name" value="Immunoglobulins"/>
    <property type="match status" value="1"/>
</dbReference>
<accession>A0A2W4RRR6</accession>
<dbReference type="Proteomes" id="UP000249396">
    <property type="component" value="Unassembled WGS sequence"/>
</dbReference>
<evidence type="ECO:0000259" key="1">
    <source>
        <dbReference type="Pfam" id="PF18998"/>
    </source>
</evidence>
<dbReference type="Pfam" id="PF18998">
    <property type="entry name" value="Flg_new_2"/>
    <property type="match status" value="1"/>
</dbReference>
<protein>
    <recommendedName>
        <fullName evidence="1">Bacterial repeat domain-containing protein</fullName>
    </recommendedName>
</protein>
<organism evidence="2 3">
    <name type="scientific">Candidatus Methylumidiphilus alinenensis</name>
    <dbReference type="NCBI Taxonomy" id="2202197"/>
    <lineage>
        <taxon>Bacteria</taxon>
        <taxon>Pseudomonadati</taxon>
        <taxon>Pseudomonadota</taxon>
        <taxon>Gammaproteobacteria</taxon>
        <taxon>Methylococcales</taxon>
        <taxon>Candidatus Methylumidiphilus</taxon>
    </lineage>
</organism>
<dbReference type="NCBIfam" id="NF012200">
    <property type="entry name" value="choice_anch_D"/>
    <property type="match status" value="1"/>
</dbReference>
<evidence type="ECO:0000313" key="2">
    <source>
        <dbReference type="EMBL" id="PZN86542.1"/>
    </source>
</evidence>
<gene>
    <name evidence="2" type="ORF">DM484_00800</name>
</gene>
<dbReference type="InterPro" id="IPR013783">
    <property type="entry name" value="Ig-like_fold"/>
</dbReference>
<dbReference type="SUPFAM" id="SSF63829">
    <property type="entry name" value="Calcium-dependent phosphotriesterase"/>
    <property type="match status" value="1"/>
</dbReference>
<dbReference type="InterPro" id="IPR044060">
    <property type="entry name" value="Bacterial_rp_domain"/>
</dbReference>
<dbReference type="AlphaFoldDB" id="A0A2W4RRR6"/>
<dbReference type="EMBL" id="QJPH01000075">
    <property type="protein sequence ID" value="PZN86542.1"/>
    <property type="molecule type" value="Genomic_DNA"/>
</dbReference>
<feature type="domain" description="Bacterial repeat" evidence="1">
    <location>
        <begin position="481"/>
        <end position="555"/>
    </location>
</feature>
<proteinExistence type="predicted"/>
<sequence length="576" mass="61127">MKRNLMKTRILLVGVEIAFACLAIAHASALPYEGIWIGKTSQNYGIEISVQDGVALSVSTSYTGIGCTVTQTESFSGYSTGGQFSVGWQSHYSGVYNSTTDTWQGQVSLASTQCFGFAFGSWEASRVSRVSASPTSFETLETIATTDLPQSFPKNLKKLKFHGQFIWGINGGNVYKIDTTGGIVAIYSIPDASLAGIAFENDNLWLIGSVSGTGGWSLYKLDGGGNVIQSYKLQNVPFNGFSGLMFDGFYLWSTNTFGKLSKFSRSGETVASYDTKIFPLSDDILFDGKFVWVTSNSKLYKLNASGVILSSYDVPGALLAFNAPYLWIVDNFNKKLDKIDAATGGIVSSYDLPISPSGIASDKGYFWMADGNSKFYALRENPAISEAGGPVTRTFTISNPGSLGLVMNDFSVAGENASDFTVQNNTCAGKPIATFASCTFDLKFQSTSGGIKKAKLGIASNDPKTPNFSLLLTGSVPFLTVNNTNKTGGTVVSNVGGIACGSSCASTIASGSTVTLTAIPVDGYQFSGWSGDCSGYGNSCTLMLDTAKTVTANFAVFKIHQPVWKRAIGSIIQGGR</sequence>
<reference evidence="2 3" key="1">
    <citation type="journal article" date="2018" name="Aquat. Microb. Ecol.">
        <title>Gammaproteobacterial methanotrophs dominate.</title>
        <authorList>
            <person name="Rissanen A.J."/>
            <person name="Saarenheimo J."/>
            <person name="Tiirola M."/>
            <person name="Peura S."/>
            <person name="Aalto S.L."/>
            <person name="Karvinen A."/>
            <person name="Nykanen H."/>
        </authorList>
    </citation>
    <scope>NUCLEOTIDE SEQUENCE [LARGE SCALE GENOMIC DNA]</scope>
    <source>
        <strain evidence="2">AMbin10</strain>
    </source>
</reference>
<comment type="caution">
    <text evidence="2">The sequence shown here is derived from an EMBL/GenBank/DDBJ whole genome shotgun (WGS) entry which is preliminary data.</text>
</comment>
<evidence type="ECO:0000313" key="3">
    <source>
        <dbReference type="Proteomes" id="UP000249396"/>
    </source>
</evidence>
<name>A0A2W4RRR6_9GAMM</name>